<reference evidence="1" key="1">
    <citation type="submission" date="2021-06" db="EMBL/GenBank/DDBJ databases">
        <authorList>
            <person name="Kallberg Y."/>
            <person name="Tangrot J."/>
            <person name="Rosling A."/>
        </authorList>
    </citation>
    <scope>NUCLEOTIDE SEQUENCE</scope>
    <source>
        <strain evidence="1">28 12/20/2015</strain>
    </source>
</reference>
<protein>
    <submittedName>
        <fullName evidence="1">1049_t:CDS:1</fullName>
    </submittedName>
</protein>
<evidence type="ECO:0000313" key="2">
    <source>
        <dbReference type="Proteomes" id="UP000789366"/>
    </source>
</evidence>
<name>A0ACA9MFR9_9GLOM</name>
<proteinExistence type="predicted"/>
<accession>A0ACA9MFR9</accession>
<evidence type="ECO:0000313" key="1">
    <source>
        <dbReference type="EMBL" id="CAG8587518.1"/>
    </source>
</evidence>
<feature type="non-terminal residue" evidence="1">
    <location>
        <position position="162"/>
    </location>
</feature>
<dbReference type="Proteomes" id="UP000789366">
    <property type="component" value="Unassembled WGS sequence"/>
</dbReference>
<keyword evidence="2" id="KW-1185">Reference proteome</keyword>
<organism evidence="1 2">
    <name type="scientific">Cetraspora pellucida</name>
    <dbReference type="NCBI Taxonomy" id="1433469"/>
    <lineage>
        <taxon>Eukaryota</taxon>
        <taxon>Fungi</taxon>
        <taxon>Fungi incertae sedis</taxon>
        <taxon>Mucoromycota</taxon>
        <taxon>Glomeromycotina</taxon>
        <taxon>Glomeromycetes</taxon>
        <taxon>Diversisporales</taxon>
        <taxon>Gigasporaceae</taxon>
        <taxon>Cetraspora</taxon>
    </lineage>
</organism>
<dbReference type="EMBL" id="CAJVPW010007939">
    <property type="protein sequence ID" value="CAG8587518.1"/>
    <property type="molecule type" value="Genomic_DNA"/>
</dbReference>
<gene>
    <name evidence="1" type="ORF">SPELUC_LOCUS6619</name>
</gene>
<sequence length="162" mass="18720">MERQQEKGFQNIPAITSSIDIQYLNNNNVQFYDGLETFNSYLLINPSSVVSNLLESELGSNSYIENELELDCWDKTMDEQEPSFAISNDLEESSYDKSSNSELNRSSNDGSISIEIAQKLAAYFSVIDSLQMQYKDPLRMKLLRYRNEYTSREEYLSENSKI</sequence>
<comment type="caution">
    <text evidence="1">The sequence shown here is derived from an EMBL/GenBank/DDBJ whole genome shotgun (WGS) entry which is preliminary data.</text>
</comment>